<evidence type="ECO:0000256" key="1">
    <source>
        <dbReference type="ARBA" id="ARBA00001286"/>
    </source>
</evidence>
<dbReference type="STRING" id="136857.CTEST_03945"/>
<dbReference type="InterPro" id="IPR001497">
    <property type="entry name" value="MethylDNA_cys_MeTrfase_AS"/>
</dbReference>
<dbReference type="GO" id="GO:0006307">
    <property type="term" value="P:DNA alkylation repair"/>
    <property type="evidence" value="ECO:0007669"/>
    <property type="project" value="UniProtKB-UniRule"/>
</dbReference>
<dbReference type="NCBIfam" id="TIGR00589">
    <property type="entry name" value="ogt"/>
    <property type="match status" value="1"/>
</dbReference>
<proteinExistence type="inferred from homology"/>
<dbReference type="InterPro" id="IPR036388">
    <property type="entry name" value="WH-like_DNA-bd_sf"/>
</dbReference>
<sequence length="167" mass="18148">MATRHTLVQTALGELTVVAEDSGVSGIFFPGHRYLPEASTFGAMVIADEDEVLSQAAEQLTEYFAGARRSFDVPLAAHGDEFSEQVWALLREIPYGETTTYGELAVQLGNRHLAQRVGQAVGHNPVSIIIPCHRVIGADGSLTGYAGGLERKRWLLELEEPAGLRLF</sequence>
<dbReference type="PATRIC" id="fig|136857.5.peg.780"/>
<dbReference type="PANTHER" id="PTHR10815:SF5">
    <property type="entry name" value="METHYLATED-DNA--PROTEIN-CYSTEINE METHYLTRANSFERASE"/>
    <property type="match status" value="1"/>
</dbReference>
<organism evidence="12 13">
    <name type="scientific">Corynebacterium testudinoris</name>
    <dbReference type="NCBI Taxonomy" id="136857"/>
    <lineage>
        <taxon>Bacteria</taxon>
        <taxon>Bacillati</taxon>
        <taxon>Actinomycetota</taxon>
        <taxon>Actinomycetes</taxon>
        <taxon>Mycobacteriales</taxon>
        <taxon>Corynebacteriaceae</taxon>
        <taxon>Corynebacterium</taxon>
    </lineage>
</organism>
<dbReference type="GO" id="GO:0032259">
    <property type="term" value="P:methylation"/>
    <property type="evidence" value="ECO:0007669"/>
    <property type="project" value="UniProtKB-KW"/>
</dbReference>
<dbReference type="Proteomes" id="UP000035540">
    <property type="component" value="Chromosome"/>
</dbReference>
<gene>
    <name evidence="12" type="ORF">CTEST_03945</name>
</gene>
<keyword evidence="7 9" id="KW-0234">DNA repair</keyword>
<evidence type="ECO:0000313" key="13">
    <source>
        <dbReference type="Proteomes" id="UP000035540"/>
    </source>
</evidence>
<keyword evidence="13" id="KW-1185">Reference proteome</keyword>
<keyword evidence="3 9" id="KW-0963">Cytoplasm</keyword>
<dbReference type="Gene3D" id="3.30.160.70">
    <property type="entry name" value="Methylated DNA-protein cysteine methyltransferase domain"/>
    <property type="match status" value="1"/>
</dbReference>
<protein>
    <recommendedName>
        <fullName evidence="9">Methylated-DNA--protein-cysteine methyltransferase</fullName>
        <ecNumber evidence="9">2.1.1.63</ecNumber>
    </recommendedName>
    <alternativeName>
        <fullName evidence="9">6-O-methylguanine-DNA methyltransferase</fullName>
        <shortName evidence="9">MGMT</shortName>
    </alternativeName>
    <alternativeName>
        <fullName evidence="9">O-6-methylguanine-DNA-alkyltransferase</fullName>
    </alternativeName>
</protein>
<dbReference type="InterPro" id="IPR023546">
    <property type="entry name" value="MGMT"/>
</dbReference>
<evidence type="ECO:0000313" key="12">
    <source>
        <dbReference type="EMBL" id="AKK08238.1"/>
    </source>
</evidence>
<feature type="domain" description="Methylguanine DNA methyltransferase ribonuclease-like" evidence="11">
    <location>
        <begin position="4"/>
        <end position="76"/>
    </location>
</feature>
<evidence type="ECO:0000256" key="4">
    <source>
        <dbReference type="ARBA" id="ARBA00022603"/>
    </source>
</evidence>
<dbReference type="RefSeq" id="WP_047252631.1">
    <property type="nucleotide sequence ID" value="NZ_CP011545.1"/>
</dbReference>
<dbReference type="SUPFAM" id="SSF53155">
    <property type="entry name" value="Methylated DNA-protein cysteine methyltransferase domain"/>
    <property type="match status" value="1"/>
</dbReference>
<reference evidence="13" key="2">
    <citation type="submission" date="2015-05" db="EMBL/GenBank/DDBJ databases">
        <title>Complete genome sequence of Corynebacterium testudinoris DSM 44614, recovered from necrotic lesions in the mouth of a tortoise.</title>
        <authorList>
            <person name="Ruckert C."/>
            <person name="Albersmeier A."/>
            <person name="Winkler A."/>
            <person name="Tauch A."/>
        </authorList>
    </citation>
    <scope>NUCLEOTIDE SEQUENCE [LARGE SCALE GENOMIC DNA]</scope>
    <source>
        <strain evidence="13">DSM 44614</strain>
    </source>
</reference>
<dbReference type="GO" id="GO:0005737">
    <property type="term" value="C:cytoplasm"/>
    <property type="evidence" value="ECO:0007669"/>
    <property type="project" value="UniProtKB-SubCell"/>
</dbReference>
<evidence type="ECO:0000256" key="3">
    <source>
        <dbReference type="ARBA" id="ARBA00022490"/>
    </source>
</evidence>
<evidence type="ECO:0000256" key="6">
    <source>
        <dbReference type="ARBA" id="ARBA00022763"/>
    </source>
</evidence>
<dbReference type="AlphaFoldDB" id="A0A0G3H8S0"/>
<dbReference type="EC" id="2.1.1.63" evidence="9"/>
<evidence type="ECO:0000256" key="9">
    <source>
        <dbReference type="HAMAP-Rule" id="MF_00772"/>
    </source>
</evidence>
<evidence type="ECO:0000259" key="11">
    <source>
        <dbReference type="Pfam" id="PF02870"/>
    </source>
</evidence>
<dbReference type="InterPro" id="IPR036631">
    <property type="entry name" value="MGMT_N_sf"/>
</dbReference>
<comment type="catalytic activity">
    <reaction evidence="8 9">
        <text>a 6-O-methyl-2'-deoxyguanosine in DNA + L-cysteinyl-[protein] = S-methyl-L-cysteinyl-[protein] + a 2'-deoxyguanosine in DNA</text>
        <dbReference type="Rhea" id="RHEA:24000"/>
        <dbReference type="Rhea" id="RHEA-COMP:10131"/>
        <dbReference type="Rhea" id="RHEA-COMP:10132"/>
        <dbReference type="Rhea" id="RHEA-COMP:11367"/>
        <dbReference type="Rhea" id="RHEA-COMP:11368"/>
        <dbReference type="ChEBI" id="CHEBI:29950"/>
        <dbReference type="ChEBI" id="CHEBI:82612"/>
        <dbReference type="ChEBI" id="CHEBI:85445"/>
        <dbReference type="ChEBI" id="CHEBI:85448"/>
        <dbReference type="EC" id="2.1.1.63"/>
    </reaction>
</comment>
<dbReference type="OrthoDB" id="9802228at2"/>
<dbReference type="EMBL" id="CP011545">
    <property type="protein sequence ID" value="AKK08238.1"/>
    <property type="molecule type" value="Genomic_DNA"/>
</dbReference>
<dbReference type="GO" id="GO:0003908">
    <property type="term" value="F:methylated-DNA-[protein]-cysteine S-methyltransferase activity"/>
    <property type="evidence" value="ECO:0007669"/>
    <property type="project" value="UniProtKB-UniRule"/>
</dbReference>
<comment type="catalytic activity">
    <reaction evidence="1 9">
        <text>a 4-O-methyl-thymidine in DNA + L-cysteinyl-[protein] = a thymidine in DNA + S-methyl-L-cysteinyl-[protein]</text>
        <dbReference type="Rhea" id="RHEA:53428"/>
        <dbReference type="Rhea" id="RHEA-COMP:10131"/>
        <dbReference type="Rhea" id="RHEA-COMP:10132"/>
        <dbReference type="Rhea" id="RHEA-COMP:13555"/>
        <dbReference type="Rhea" id="RHEA-COMP:13556"/>
        <dbReference type="ChEBI" id="CHEBI:29950"/>
        <dbReference type="ChEBI" id="CHEBI:82612"/>
        <dbReference type="ChEBI" id="CHEBI:137386"/>
        <dbReference type="ChEBI" id="CHEBI:137387"/>
        <dbReference type="EC" id="2.1.1.63"/>
    </reaction>
</comment>
<reference evidence="12 13" key="1">
    <citation type="journal article" date="2015" name="Genome Announc.">
        <title>Complete Genome Sequence of the Type Strain Corynebacterium testudinoris DSM 44614, Recovered from Necrotic Lesions in the Mouth of a Tortoise.</title>
        <authorList>
            <person name="Ruckert C."/>
            <person name="Kriete M."/>
            <person name="Jaenicke S."/>
            <person name="Winkler A."/>
            <person name="Tauch A."/>
        </authorList>
    </citation>
    <scope>NUCLEOTIDE SEQUENCE [LARGE SCALE GENOMIC DNA]</scope>
    <source>
        <strain evidence="12 13">DSM 44614</strain>
    </source>
</reference>
<dbReference type="PANTHER" id="PTHR10815">
    <property type="entry name" value="METHYLATED-DNA--PROTEIN-CYSTEINE METHYLTRANSFERASE"/>
    <property type="match status" value="1"/>
</dbReference>
<dbReference type="HAMAP" id="MF_00772">
    <property type="entry name" value="OGT"/>
    <property type="match status" value="1"/>
</dbReference>
<dbReference type="CDD" id="cd06445">
    <property type="entry name" value="ATase"/>
    <property type="match status" value="1"/>
</dbReference>
<dbReference type="SUPFAM" id="SSF46767">
    <property type="entry name" value="Methylated DNA-protein cysteine methyltransferase, C-terminal domain"/>
    <property type="match status" value="1"/>
</dbReference>
<keyword evidence="6 9" id="KW-0227">DNA damage</keyword>
<evidence type="ECO:0000256" key="5">
    <source>
        <dbReference type="ARBA" id="ARBA00022679"/>
    </source>
</evidence>
<keyword evidence="5 9" id="KW-0808">Transferase</keyword>
<dbReference type="Pfam" id="PF01035">
    <property type="entry name" value="DNA_binding_1"/>
    <property type="match status" value="1"/>
</dbReference>
<comment type="miscellaneous">
    <text evidence="9">This enzyme catalyzes only one turnover and therefore is not strictly catalytic. According to one definition, an enzyme is a biocatalyst that acts repeatedly and over many reaction cycles.</text>
</comment>
<evidence type="ECO:0000256" key="8">
    <source>
        <dbReference type="ARBA" id="ARBA00049348"/>
    </source>
</evidence>
<dbReference type="Gene3D" id="1.10.10.10">
    <property type="entry name" value="Winged helix-like DNA-binding domain superfamily/Winged helix DNA-binding domain"/>
    <property type="match status" value="1"/>
</dbReference>
<feature type="active site" description="Nucleophile; methyl group acceptor" evidence="9">
    <location>
        <position position="132"/>
    </location>
</feature>
<dbReference type="InterPro" id="IPR036217">
    <property type="entry name" value="MethylDNA_cys_MeTrfase_DNAb"/>
</dbReference>
<dbReference type="KEGG" id="cted:CTEST_03945"/>
<evidence type="ECO:0000256" key="2">
    <source>
        <dbReference type="ARBA" id="ARBA00008711"/>
    </source>
</evidence>
<name>A0A0G3H8S0_9CORY</name>
<feature type="domain" description="Methylated-DNA-[protein]-cysteine S-methyltransferase DNA binding" evidence="10">
    <location>
        <begin position="81"/>
        <end position="160"/>
    </location>
</feature>
<comment type="similarity">
    <text evidence="2 9">Belongs to the MGMT family.</text>
</comment>
<keyword evidence="4 9" id="KW-0489">Methyltransferase</keyword>
<evidence type="ECO:0000259" key="10">
    <source>
        <dbReference type="Pfam" id="PF01035"/>
    </source>
</evidence>
<dbReference type="FunFam" id="1.10.10.10:FF:000214">
    <property type="entry name" value="Methylated-DNA--protein-cysteine methyltransferase"/>
    <property type="match status" value="1"/>
</dbReference>
<comment type="subcellular location">
    <subcellularLocation>
        <location evidence="9">Cytoplasm</location>
    </subcellularLocation>
</comment>
<accession>A0A0G3H8S0</accession>
<dbReference type="PROSITE" id="PS00374">
    <property type="entry name" value="MGMT"/>
    <property type="match status" value="1"/>
</dbReference>
<dbReference type="Pfam" id="PF02870">
    <property type="entry name" value="Methyltransf_1N"/>
    <property type="match status" value="1"/>
</dbReference>
<evidence type="ECO:0000256" key="7">
    <source>
        <dbReference type="ARBA" id="ARBA00023204"/>
    </source>
</evidence>
<comment type="function">
    <text evidence="9">Involved in the cellular defense against the biological effects of O6-methylguanine (O6-MeG) and O4-methylthymine (O4-MeT) in DNA. Repairs the methylated nucleobase in DNA by stoichiometrically transferring the methyl group to a cysteine residue in the enzyme. This is a suicide reaction: the enzyme is irreversibly inactivated.</text>
</comment>
<dbReference type="InterPro" id="IPR014048">
    <property type="entry name" value="MethylDNA_cys_MeTrfase_DNA-bd"/>
</dbReference>
<dbReference type="InterPro" id="IPR008332">
    <property type="entry name" value="MethylG_MeTrfase_N"/>
</dbReference>